<keyword evidence="2" id="KW-1185">Reference proteome</keyword>
<name>A0ACB9SDN3_9MYRT</name>
<comment type="caution">
    <text evidence="1">The sequence shown here is derived from an EMBL/GenBank/DDBJ whole genome shotgun (WGS) entry which is preliminary data.</text>
</comment>
<accession>A0ACB9SDN3</accession>
<dbReference type="Proteomes" id="UP001057402">
    <property type="component" value="Chromosome 1"/>
</dbReference>
<sequence length="622" mass="69014">MPKSSYVSSDVEMPTAMYVHTISEAGRMLPSDSKWNSIELNFGLYPKSCNNYESLPSKYSKSYEYNMVITDKKDFKRFIGITMVVVLLILVSILLAALLPRKHKHDSSSKNLTLAVNQALTFFNAQKSGNYPKNSPVKFRGDSGLQDGNISGFSADLVGGFYDSGNNQKFSLPTAYTVTLLSWTVLEYHEKYSHISELDHIRDIIKWGSDYLMKVFVTSNATSNAALYSQVGGARNNTKDDAGEDDNNCWTRPEDMAYPRPGSRCDATASDLAGEIVAGLSAASLVFKDNIDYARQLTERAETLFNLAIKQDPARQGMYTTDNECGAEARPFYNSTSFRDELVWGGTWLFLATGNPLYLAYATGNFSSAADEEVEAGDKGVLYWNNKQLGNAVLLTRILYFHDLGYPYEVALSSSREMTETAICSYLTDKHFRRTPGGLILLKPDKGSPLEFAATASFISKLFKDYLDLIRKSGWRCGPNAISVKGLHSFSISQINYILGDNPMKMSYLVGFGDHYPKQVHHRAASIPWDGQKYTCSQGDKWLNSKDPNPNILSGAMVSGPDEFDNFLDERGKPWFTQPSISSNAGLVAALIAHLDPPRRSKNSAPSATLGLDQMGIFEKIR</sequence>
<gene>
    <name evidence="1" type="ORF">MLD38_001438</name>
</gene>
<reference evidence="2" key="1">
    <citation type="journal article" date="2023" name="Front. Plant Sci.">
        <title>Chromosomal-level genome assembly of Melastoma candidum provides insights into trichome evolution.</title>
        <authorList>
            <person name="Zhong Y."/>
            <person name="Wu W."/>
            <person name="Sun C."/>
            <person name="Zou P."/>
            <person name="Liu Y."/>
            <person name="Dai S."/>
            <person name="Zhou R."/>
        </authorList>
    </citation>
    <scope>NUCLEOTIDE SEQUENCE [LARGE SCALE GENOMIC DNA]</scope>
</reference>
<proteinExistence type="predicted"/>
<protein>
    <submittedName>
        <fullName evidence="1">Uncharacterized protein</fullName>
    </submittedName>
</protein>
<evidence type="ECO:0000313" key="2">
    <source>
        <dbReference type="Proteomes" id="UP001057402"/>
    </source>
</evidence>
<dbReference type="EMBL" id="CM042880">
    <property type="protein sequence ID" value="KAI4389184.1"/>
    <property type="molecule type" value="Genomic_DNA"/>
</dbReference>
<evidence type="ECO:0000313" key="1">
    <source>
        <dbReference type="EMBL" id="KAI4389184.1"/>
    </source>
</evidence>
<organism evidence="1 2">
    <name type="scientific">Melastoma candidum</name>
    <dbReference type="NCBI Taxonomy" id="119954"/>
    <lineage>
        <taxon>Eukaryota</taxon>
        <taxon>Viridiplantae</taxon>
        <taxon>Streptophyta</taxon>
        <taxon>Embryophyta</taxon>
        <taxon>Tracheophyta</taxon>
        <taxon>Spermatophyta</taxon>
        <taxon>Magnoliopsida</taxon>
        <taxon>eudicotyledons</taxon>
        <taxon>Gunneridae</taxon>
        <taxon>Pentapetalae</taxon>
        <taxon>rosids</taxon>
        <taxon>malvids</taxon>
        <taxon>Myrtales</taxon>
        <taxon>Melastomataceae</taxon>
        <taxon>Melastomatoideae</taxon>
        <taxon>Melastomateae</taxon>
        <taxon>Melastoma</taxon>
    </lineage>
</organism>